<evidence type="ECO:0000256" key="1">
    <source>
        <dbReference type="PROSITE-ProRule" id="PRU01005"/>
    </source>
</evidence>
<keyword evidence="2" id="KW-0472">Membrane</keyword>
<sequence>MPLNNEEKLLCFMLFSFLYGATLLEQTVAFLSPDWVIDRSYPPCEAIGLFSSRNCSYYDRNYLYNVNYCCKDDMNCTIKSTNACTWTTYEPYIMQHCRKTCQRCSQNIDGWMFYPQLFSLLLTYITTALLIGSFKFCRNDFLLSTTAVFFGVLYPISGLIEASSALHIVVCFDSGLASRLALASGTQSIIFYILTRIYNCKYLKDAKRSGTKHSEIFWKNKMATFNKWKLRSKWDHIKLNLEDIYTKAADETRIKP</sequence>
<feature type="domain" description="ShKT" evidence="4">
    <location>
        <begin position="70"/>
        <end position="104"/>
    </location>
</feature>
<feature type="transmembrane region" description="Helical" evidence="2">
    <location>
        <begin position="113"/>
        <end position="134"/>
    </location>
</feature>
<keyword evidence="1" id="KW-1015">Disulfide bond</keyword>
<evidence type="ECO:0000259" key="4">
    <source>
        <dbReference type="PROSITE" id="PS51670"/>
    </source>
</evidence>
<dbReference type="EMBL" id="JBJQND010000012">
    <property type="protein sequence ID" value="KAL3860664.1"/>
    <property type="molecule type" value="Genomic_DNA"/>
</dbReference>
<comment type="caution">
    <text evidence="5">The sequence shown here is derived from an EMBL/GenBank/DDBJ whole genome shotgun (WGS) entry which is preliminary data.</text>
</comment>
<dbReference type="PROSITE" id="PS51670">
    <property type="entry name" value="SHKT"/>
    <property type="match status" value="1"/>
</dbReference>
<organism evidence="5 6">
    <name type="scientific">Sinanodonta woodiana</name>
    <name type="common">Chinese pond mussel</name>
    <name type="synonym">Anodonta woodiana</name>
    <dbReference type="NCBI Taxonomy" id="1069815"/>
    <lineage>
        <taxon>Eukaryota</taxon>
        <taxon>Metazoa</taxon>
        <taxon>Spiralia</taxon>
        <taxon>Lophotrochozoa</taxon>
        <taxon>Mollusca</taxon>
        <taxon>Bivalvia</taxon>
        <taxon>Autobranchia</taxon>
        <taxon>Heteroconchia</taxon>
        <taxon>Palaeoheterodonta</taxon>
        <taxon>Unionida</taxon>
        <taxon>Unionoidea</taxon>
        <taxon>Unionidae</taxon>
        <taxon>Unioninae</taxon>
        <taxon>Sinanodonta</taxon>
    </lineage>
</organism>
<feature type="signal peptide" evidence="3">
    <location>
        <begin position="1"/>
        <end position="29"/>
    </location>
</feature>
<keyword evidence="3" id="KW-0732">Signal</keyword>
<proteinExistence type="predicted"/>
<keyword evidence="2" id="KW-1133">Transmembrane helix</keyword>
<name>A0ABD3VGG1_SINWO</name>
<dbReference type="AlphaFoldDB" id="A0ABD3VGG1"/>
<keyword evidence="2" id="KW-0812">Transmembrane</keyword>
<dbReference type="Proteomes" id="UP001634394">
    <property type="component" value="Unassembled WGS sequence"/>
</dbReference>
<reference evidence="5 6" key="1">
    <citation type="submission" date="2024-11" db="EMBL/GenBank/DDBJ databases">
        <title>Chromosome-level genome assembly of the freshwater bivalve Anodonta woodiana.</title>
        <authorList>
            <person name="Chen X."/>
        </authorList>
    </citation>
    <scope>NUCLEOTIDE SEQUENCE [LARGE SCALE GENOMIC DNA]</scope>
    <source>
        <strain evidence="5">MN2024</strain>
        <tissue evidence="5">Gills</tissue>
    </source>
</reference>
<feature type="transmembrane region" description="Helical" evidence="2">
    <location>
        <begin position="141"/>
        <end position="160"/>
    </location>
</feature>
<feature type="disulfide bond" evidence="1">
    <location>
        <begin position="70"/>
        <end position="104"/>
    </location>
</feature>
<evidence type="ECO:0000313" key="5">
    <source>
        <dbReference type="EMBL" id="KAL3860664.1"/>
    </source>
</evidence>
<evidence type="ECO:0000256" key="2">
    <source>
        <dbReference type="SAM" id="Phobius"/>
    </source>
</evidence>
<accession>A0ABD3VGG1</accession>
<gene>
    <name evidence="5" type="ORF">ACJMK2_010758</name>
</gene>
<keyword evidence="6" id="KW-1185">Reference proteome</keyword>
<comment type="caution">
    <text evidence="1">Lacks conserved residue(s) required for the propagation of feature annotation.</text>
</comment>
<feature type="transmembrane region" description="Helical" evidence="2">
    <location>
        <begin position="180"/>
        <end position="198"/>
    </location>
</feature>
<evidence type="ECO:0000256" key="3">
    <source>
        <dbReference type="SAM" id="SignalP"/>
    </source>
</evidence>
<evidence type="ECO:0000313" key="6">
    <source>
        <dbReference type="Proteomes" id="UP001634394"/>
    </source>
</evidence>
<protein>
    <recommendedName>
        <fullName evidence="4">ShKT domain-containing protein</fullName>
    </recommendedName>
</protein>
<feature type="chain" id="PRO_5044750385" description="ShKT domain-containing protein" evidence="3">
    <location>
        <begin position="30"/>
        <end position="256"/>
    </location>
</feature>
<dbReference type="InterPro" id="IPR003582">
    <property type="entry name" value="ShKT_dom"/>
</dbReference>